<dbReference type="Pfam" id="PF00005">
    <property type="entry name" value="ABC_tran"/>
    <property type="match status" value="1"/>
</dbReference>
<proteinExistence type="inferred from homology"/>
<dbReference type="PROSITE" id="PS50893">
    <property type="entry name" value="ABC_TRANSPORTER_2"/>
    <property type="match status" value="1"/>
</dbReference>
<dbReference type="SMART" id="SM00382">
    <property type="entry name" value="AAA"/>
    <property type="match status" value="1"/>
</dbReference>
<organism evidence="6 7">
    <name type="scientific">Gemmata massiliana</name>
    <dbReference type="NCBI Taxonomy" id="1210884"/>
    <lineage>
        <taxon>Bacteria</taxon>
        <taxon>Pseudomonadati</taxon>
        <taxon>Planctomycetota</taxon>
        <taxon>Planctomycetia</taxon>
        <taxon>Gemmatales</taxon>
        <taxon>Gemmataceae</taxon>
        <taxon>Gemmata</taxon>
    </lineage>
</organism>
<evidence type="ECO:0000256" key="4">
    <source>
        <dbReference type="ARBA" id="ARBA00022840"/>
    </source>
</evidence>
<keyword evidence="4 6" id="KW-0067">ATP-binding</keyword>
<dbReference type="SUPFAM" id="SSF52540">
    <property type="entry name" value="P-loop containing nucleoside triphosphate hydrolases"/>
    <property type="match status" value="1"/>
</dbReference>
<keyword evidence="2" id="KW-0813">Transport</keyword>
<accession>A0A6P2DI43</accession>
<keyword evidence="3" id="KW-0547">Nucleotide-binding</keyword>
<evidence type="ECO:0000256" key="2">
    <source>
        <dbReference type="ARBA" id="ARBA00022448"/>
    </source>
</evidence>
<evidence type="ECO:0000259" key="5">
    <source>
        <dbReference type="PROSITE" id="PS50893"/>
    </source>
</evidence>
<dbReference type="GO" id="GO:0005524">
    <property type="term" value="F:ATP binding"/>
    <property type="evidence" value="ECO:0007669"/>
    <property type="project" value="UniProtKB-KW"/>
</dbReference>
<dbReference type="InterPro" id="IPR003439">
    <property type="entry name" value="ABC_transporter-like_ATP-bd"/>
</dbReference>
<protein>
    <recommendedName>
        <fullName evidence="5">ABC transporter domain-containing protein</fullName>
    </recommendedName>
</protein>
<dbReference type="KEGG" id="gms:SOIL9_83930"/>
<gene>
    <name evidence="6" type="ORF">SOIL9_83930</name>
</gene>
<dbReference type="CDD" id="cd03220">
    <property type="entry name" value="ABC_KpsT_Wzt"/>
    <property type="match status" value="1"/>
</dbReference>
<evidence type="ECO:0000313" key="7">
    <source>
        <dbReference type="Proteomes" id="UP000464178"/>
    </source>
</evidence>
<dbReference type="GO" id="GO:0016020">
    <property type="term" value="C:membrane"/>
    <property type="evidence" value="ECO:0007669"/>
    <property type="project" value="InterPro"/>
</dbReference>
<reference evidence="6 7" key="1">
    <citation type="submission" date="2019-05" db="EMBL/GenBank/DDBJ databases">
        <authorList>
            <consortium name="Science for Life Laboratories"/>
        </authorList>
    </citation>
    <scope>NUCLEOTIDE SEQUENCE [LARGE SCALE GENOMIC DNA]</scope>
    <source>
        <strain evidence="6">Soil9</strain>
    </source>
</reference>
<keyword evidence="7" id="KW-1185">Reference proteome</keyword>
<dbReference type="PANTHER" id="PTHR46743:SF2">
    <property type="entry name" value="TEICHOIC ACIDS EXPORT ATP-BINDING PROTEIN TAGH"/>
    <property type="match status" value="1"/>
</dbReference>
<dbReference type="Gene3D" id="3.40.50.300">
    <property type="entry name" value="P-loop containing nucleotide triphosphate hydrolases"/>
    <property type="match status" value="1"/>
</dbReference>
<dbReference type="Gene3D" id="2.70.50.60">
    <property type="entry name" value="abc- transporter (atp binding component) like domain"/>
    <property type="match status" value="1"/>
</dbReference>
<dbReference type="GO" id="GO:0016887">
    <property type="term" value="F:ATP hydrolysis activity"/>
    <property type="evidence" value="ECO:0007669"/>
    <property type="project" value="InterPro"/>
</dbReference>
<dbReference type="GO" id="GO:0140359">
    <property type="term" value="F:ABC-type transporter activity"/>
    <property type="evidence" value="ECO:0007669"/>
    <property type="project" value="InterPro"/>
</dbReference>
<name>A0A6P2DI43_9BACT</name>
<dbReference type="EMBL" id="LR593886">
    <property type="protein sequence ID" value="VTR99810.1"/>
    <property type="molecule type" value="Genomic_DNA"/>
</dbReference>
<comment type="similarity">
    <text evidence="1">Belongs to the ABC transporter superfamily.</text>
</comment>
<evidence type="ECO:0000256" key="1">
    <source>
        <dbReference type="ARBA" id="ARBA00005417"/>
    </source>
</evidence>
<feature type="domain" description="ABC transporter" evidence="5">
    <location>
        <begin position="34"/>
        <end position="255"/>
    </location>
</feature>
<dbReference type="RefSeq" id="WP_162671984.1">
    <property type="nucleotide sequence ID" value="NZ_LR593886.1"/>
</dbReference>
<dbReference type="InterPro" id="IPR029439">
    <property type="entry name" value="Wzt_C"/>
</dbReference>
<dbReference type="InterPro" id="IPR015860">
    <property type="entry name" value="ABC_transpr_TagH-like"/>
</dbReference>
<evidence type="ECO:0000256" key="3">
    <source>
        <dbReference type="ARBA" id="ARBA00022741"/>
    </source>
</evidence>
<dbReference type="InterPro" id="IPR003593">
    <property type="entry name" value="AAA+_ATPase"/>
</dbReference>
<dbReference type="PANTHER" id="PTHR46743">
    <property type="entry name" value="TEICHOIC ACIDS EXPORT ATP-BINDING PROTEIN TAGH"/>
    <property type="match status" value="1"/>
</dbReference>
<dbReference type="InterPro" id="IPR027417">
    <property type="entry name" value="P-loop_NTPase"/>
</dbReference>
<dbReference type="AlphaFoldDB" id="A0A6P2DI43"/>
<sequence length="412" mass="44713">MHPAIRVENLTKQFRLGGRPKGGLNLTEWLASALRSGGASTSSEAEEFWALKGVSFEVKRGEVVGIIGRNGAGKSTLLKILSRIADPTGGRVELRGRVGSLLEVGTGFHPELTGRENIFLNGSVLGMSRREITRSFDAIVAFAGVEGFLDTPVKRYSSGMYVRLAFAVAAHLNPEILIIDEVLAVGDAEFQNRCLGKMREVSAGGRTVLFVSHNMTAVQNLCSRAIVLAEGKVVTDGPPAEAVRSYLTQRGDLAAEWTDTREPSANRRVTLKTVRVRRADGTIAPAILPDQSFAIEIEYEVAAPASTQIAFRLNRDDGQTVLTTADNDTKRAFCTARRPGRFVARVGFPAHLLAPGRYHLLVAANQVGDRGHDLLESVLDFEVSAIGSLQQIENRLGVVMPLLEWTEERIGD</sequence>
<dbReference type="CDD" id="cd10147">
    <property type="entry name" value="Wzt_C-like"/>
    <property type="match status" value="1"/>
</dbReference>
<dbReference type="InterPro" id="IPR050683">
    <property type="entry name" value="Bact_Polysacc_Export_ATP-bd"/>
</dbReference>
<dbReference type="Proteomes" id="UP000464178">
    <property type="component" value="Chromosome"/>
</dbReference>
<evidence type="ECO:0000313" key="6">
    <source>
        <dbReference type="EMBL" id="VTR99810.1"/>
    </source>
</evidence>
<dbReference type="Pfam" id="PF14524">
    <property type="entry name" value="Wzt_C"/>
    <property type="match status" value="1"/>
</dbReference>